<feature type="region of interest" description="Disordered" evidence="1">
    <location>
        <begin position="194"/>
        <end position="288"/>
    </location>
</feature>
<evidence type="ECO:0008006" key="4">
    <source>
        <dbReference type="Google" id="ProtNLM"/>
    </source>
</evidence>
<gene>
    <name evidence="2" type="ORF">R3P38DRAFT_3506736</name>
</gene>
<accession>A0AAW0BWZ6</accession>
<keyword evidence="3" id="KW-1185">Reference proteome</keyword>
<feature type="region of interest" description="Disordered" evidence="1">
    <location>
        <begin position="576"/>
        <end position="621"/>
    </location>
</feature>
<feature type="compositionally biased region" description="Polar residues" evidence="1">
    <location>
        <begin position="595"/>
        <end position="607"/>
    </location>
</feature>
<evidence type="ECO:0000256" key="1">
    <source>
        <dbReference type="SAM" id="MobiDB-lite"/>
    </source>
</evidence>
<name>A0AAW0BWZ6_9AGAR</name>
<organism evidence="2 3">
    <name type="scientific">Favolaschia claudopus</name>
    <dbReference type="NCBI Taxonomy" id="2862362"/>
    <lineage>
        <taxon>Eukaryota</taxon>
        <taxon>Fungi</taxon>
        <taxon>Dikarya</taxon>
        <taxon>Basidiomycota</taxon>
        <taxon>Agaricomycotina</taxon>
        <taxon>Agaricomycetes</taxon>
        <taxon>Agaricomycetidae</taxon>
        <taxon>Agaricales</taxon>
        <taxon>Marasmiineae</taxon>
        <taxon>Mycenaceae</taxon>
        <taxon>Favolaschia</taxon>
    </lineage>
</organism>
<dbReference type="Proteomes" id="UP001362999">
    <property type="component" value="Unassembled WGS sequence"/>
</dbReference>
<sequence length="788" mass="85208">MQTQASATPTVPSNAPPLAPIPVPPPASSSSLYNALMPPPPPPRPQQRRVAIQLPCATAGCRGAVAASGTGKRCLSCVRGSWIGRRDRIEAERVAREELVKMKVREERERERERRVREAQAAAGTAVKPVVATPVTPDSKARVTIKLKTTPKAAAPVGAKEEEGSAVAVAVVGGVKEMVVDETPVVVIDDKEKAKATTELESGEAKNKDDGGDEVNVWDGTGWDSELSDLTSSGDETEVEEVPRVSLKIRIPARTPSNSPNKPPAPAPTAASAAAPVASTSTVAPPETEPRFCTIARCRAPLPSLAEYRWKCCSPCRKQYREYQRARHGRLHAAAAGALPVPAAPVPVPPPAPPSTEGPPGPNSTPPHPVSSVSTAAGQHYRYERTPVDPEAVRAHIKRKQWEREENLRALEMAGAPIHRKPQPIQDLSSSVPHYRAPAEKFSPDGSRREVTWGGPPPVPVRAPVRKQLLPKSVVGWRVCRGWGCNHVIPDVREYDWDMCGGCRGLERRKAERLLIKEGKLPAPAPGKTHNVMDDFPLAGKVEAGRCMYADCGMLMGDGADPSERACEQCVRRRAAAMRKPGRPPGSKNKARLKLSNSTTVVPQQAAVSPEKPLQVTRKRKRTSPYPAYQCKDALLRDFGTRFHGFIEAQSYYFLMRGGTGTQPPAQAMFDFSGEYSVVAADLNVVARKTEIEMESHGVKDAVARAGGIEFSPTSWVSILGKPGGVVTRFACVHLVDVILPVHMPPGHAPNPKRPKSMQGELEVAVLPDDSHRYFAGEKTIVRFRLVG</sequence>
<feature type="region of interest" description="Disordered" evidence="1">
    <location>
        <begin position="344"/>
        <end position="376"/>
    </location>
</feature>
<feature type="compositionally biased region" description="Pro residues" evidence="1">
    <location>
        <begin position="344"/>
        <end position="369"/>
    </location>
</feature>
<feature type="region of interest" description="Disordered" evidence="1">
    <location>
        <begin position="1"/>
        <end position="48"/>
    </location>
</feature>
<feature type="compositionally biased region" description="Basic and acidic residues" evidence="1">
    <location>
        <begin position="194"/>
        <end position="210"/>
    </location>
</feature>
<comment type="caution">
    <text evidence="2">The sequence shown here is derived from an EMBL/GenBank/DDBJ whole genome shotgun (WGS) entry which is preliminary data.</text>
</comment>
<evidence type="ECO:0000313" key="2">
    <source>
        <dbReference type="EMBL" id="KAK7031446.1"/>
    </source>
</evidence>
<reference evidence="2 3" key="1">
    <citation type="journal article" date="2024" name="J Genomics">
        <title>Draft genome sequencing and assembly of Favolaschia claudopus CIRM-BRFM 2984 isolated from oak limbs.</title>
        <authorList>
            <person name="Navarro D."/>
            <person name="Drula E."/>
            <person name="Chaduli D."/>
            <person name="Cazenave R."/>
            <person name="Ahrendt S."/>
            <person name="Wang J."/>
            <person name="Lipzen A."/>
            <person name="Daum C."/>
            <person name="Barry K."/>
            <person name="Grigoriev I.V."/>
            <person name="Favel A."/>
            <person name="Rosso M.N."/>
            <person name="Martin F."/>
        </authorList>
    </citation>
    <scope>NUCLEOTIDE SEQUENCE [LARGE SCALE GENOMIC DNA]</scope>
    <source>
        <strain evidence="2 3">CIRM-BRFM 2984</strain>
    </source>
</reference>
<feature type="compositionally biased region" description="Pro residues" evidence="1">
    <location>
        <begin position="14"/>
        <end position="27"/>
    </location>
</feature>
<evidence type="ECO:0000313" key="3">
    <source>
        <dbReference type="Proteomes" id="UP001362999"/>
    </source>
</evidence>
<dbReference type="EMBL" id="JAWWNJ010000024">
    <property type="protein sequence ID" value="KAK7031446.1"/>
    <property type="molecule type" value="Genomic_DNA"/>
</dbReference>
<protein>
    <recommendedName>
        <fullName evidence="4">C2H2-type domain-containing protein</fullName>
    </recommendedName>
</protein>
<feature type="compositionally biased region" description="Low complexity" evidence="1">
    <location>
        <begin position="268"/>
        <end position="286"/>
    </location>
</feature>
<dbReference type="AlphaFoldDB" id="A0AAW0BWZ6"/>
<proteinExistence type="predicted"/>
<feature type="compositionally biased region" description="Polar residues" evidence="1">
    <location>
        <begin position="1"/>
        <end position="11"/>
    </location>
</feature>